<sequence>MTAGSSVHLSFFFIQFKSLCILLQTCTLANDPKLEKVEEKPEETTVAPKAAEETTVPPEAPKRCVPQGVWRIVTKYKYSENEEENEEKAFEILIQASLESQG</sequence>
<accession>A0ABD6F1N0</accession>
<gene>
    <name evidence="3" type="ORF">AB6A40_011378</name>
</gene>
<feature type="region of interest" description="Disordered" evidence="1">
    <location>
        <begin position="37"/>
        <end position="61"/>
    </location>
</feature>
<proteinExistence type="predicted"/>
<dbReference type="Proteomes" id="UP001608902">
    <property type="component" value="Unassembled WGS sequence"/>
</dbReference>
<feature type="signal peptide" evidence="2">
    <location>
        <begin position="1"/>
        <end position="29"/>
    </location>
</feature>
<keyword evidence="2" id="KW-0732">Signal</keyword>
<feature type="chain" id="PRO_5044869251" evidence="2">
    <location>
        <begin position="30"/>
        <end position="102"/>
    </location>
</feature>
<dbReference type="EMBL" id="JBGFUD010019966">
    <property type="protein sequence ID" value="MFH4984669.1"/>
    <property type="molecule type" value="Genomic_DNA"/>
</dbReference>
<keyword evidence="4" id="KW-1185">Reference proteome</keyword>
<name>A0ABD6F1N0_9BILA</name>
<evidence type="ECO:0000313" key="3">
    <source>
        <dbReference type="EMBL" id="MFH4984669.1"/>
    </source>
</evidence>
<protein>
    <submittedName>
        <fullName evidence="3">Uncharacterized protein</fullName>
    </submittedName>
</protein>
<organism evidence="3 4">
    <name type="scientific">Gnathostoma spinigerum</name>
    <dbReference type="NCBI Taxonomy" id="75299"/>
    <lineage>
        <taxon>Eukaryota</taxon>
        <taxon>Metazoa</taxon>
        <taxon>Ecdysozoa</taxon>
        <taxon>Nematoda</taxon>
        <taxon>Chromadorea</taxon>
        <taxon>Rhabditida</taxon>
        <taxon>Spirurina</taxon>
        <taxon>Gnathostomatomorpha</taxon>
        <taxon>Gnathostomatoidea</taxon>
        <taxon>Gnathostomatidae</taxon>
        <taxon>Gnathostoma</taxon>
    </lineage>
</organism>
<reference evidence="3 4" key="1">
    <citation type="submission" date="2024-08" db="EMBL/GenBank/DDBJ databases">
        <title>Gnathostoma spinigerum genome.</title>
        <authorList>
            <person name="Gonzalez-Bertolin B."/>
            <person name="Monzon S."/>
            <person name="Zaballos A."/>
            <person name="Jimenez P."/>
            <person name="Dekumyoy P."/>
            <person name="Varona S."/>
            <person name="Cuesta I."/>
            <person name="Sumanam S."/>
            <person name="Adisakwattana P."/>
            <person name="Gasser R.B."/>
            <person name="Hernandez-Gonzalez A."/>
            <person name="Young N.D."/>
            <person name="Perteguer M.J."/>
        </authorList>
    </citation>
    <scope>NUCLEOTIDE SEQUENCE [LARGE SCALE GENOMIC DNA]</scope>
    <source>
        <strain evidence="3">AL3</strain>
        <tissue evidence="3">Liver</tissue>
    </source>
</reference>
<evidence type="ECO:0000256" key="2">
    <source>
        <dbReference type="SAM" id="SignalP"/>
    </source>
</evidence>
<evidence type="ECO:0000313" key="4">
    <source>
        <dbReference type="Proteomes" id="UP001608902"/>
    </source>
</evidence>
<evidence type="ECO:0000256" key="1">
    <source>
        <dbReference type="SAM" id="MobiDB-lite"/>
    </source>
</evidence>
<dbReference type="AlphaFoldDB" id="A0ABD6F1N0"/>
<comment type="caution">
    <text evidence="3">The sequence shown here is derived from an EMBL/GenBank/DDBJ whole genome shotgun (WGS) entry which is preliminary data.</text>
</comment>